<dbReference type="InterPro" id="IPR044055">
    <property type="entry name" value="RibLong"/>
</dbReference>
<feature type="compositionally biased region" description="Low complexity" evidence="6">
    <location>
        <begin position="2071"/>
        <end position="2089"/>
    </location>
</feature>
<dbReference type="Pfam" id="PF18938">
    <property type="entry name" value="aRib"/>
    <property type="match status" value="1"/>
</dbReference>
<dbReference type="NCBIfam" id="TIGR01167">
    <property type="entry name" value="LPXTG_anchor"/>
    <property type="match status" value="1"/>
</dbReference>
<keyword evidence="2" id="KW-0964">Secreted</keyword>
<comment type="caution">
    <text evidence="8">The sequence shown here is derived from an EMBL/GenBank/DDBJ whole genome shotgun (WGS) entry which is preliminary data.</text>
</comment>
<evidence type="ECO:0000313" key="9">
    <source>
        <dbReference type="Proteomes" id="UP000306426"/>
    </source>
</evidence>
<feature type="region of interest" description="Disordered" evidence="6">
    <location>
        <begin position="2122"/>
        <end position="2149"/>
    </location>
</feature>
<feature type="coiled-coil region" evidence="5">
    <location>
        <begin position="1523"/>
        <end position="1550"/>
    </location>
</feature>
<feature type="coiled-coil region" evidence="5">
    <location>
        <begin position="1613"/>
        <end position="1644"/>
    </location>
</feature>
<name>A0A4T2GZD7_STRSU</name>
<accession>A0A4T2GZD7</accession>
<evidence type="ECO:0000256" key="2">
    <source>
        <dbReference type="ARBA" id="ARBA00022525"/>
    </source>
</evidence>
<feature type="compositionally biased region" description="Basic and acidic residues" evidence="6">
    <location>
        <begin position="2135"/>
        <end position="2149"/>
    </location>
</feature>
<dbReference type="PROSITE" id="PS50847">
    <property type="entry name" value="GRAM_POS_ANCHORING"/>
    <property type="match status" value="1"/>
</dbReference>
<evidence type="ECO:0000256" key="5">
    <source>
        <dbReference type="SAM" id="Coils"/>
    </source>
</evidence>
<feature type="region of interest" description="Disordered" evidence="6">
    <location>
        <begin position="57"/>
        <end position="79"/>
    </location>
</feature>
<dbReference type="EMBL" id="SSXK01000006">
    <property type="protein sequence ID" value="TII04933.1"/>
    <property type="molecule type" value="Genomic_DNA"/>
</dbReference>
<evidence type="ECO:0000256" key="3">
    <source>
        <dbReference type="ARBA" id="ARBA00022729"/>
    </source>
</evidence>
<protein>
    <submittedName>
        <fullName evidence="8">DUF1542 domain-containing protein</fullName>
    </submittedName>
</protein>
<evidence type="ECO:0000313" key="8">
    <source>
        <dbReference type="EMBL" id="TII04933.1"/>
    </source>
</evidence>
<dbReference type="NCBIfam" id="NF038186">
    <property type="entry name" value="YPDG_rpt"/>
    <property type="match status" value="1"/>
</dbReference>
<dbReference type="Gene3D" id="1.20.120.1850">
    <property type="entry name" value="Ebh helix bundles repeating unit (S and A modules)"/>
    <property type="match status" value="1"/>
</dbReference>
<evidence type="ECO:0000256" key="4">
    <source>
        <dbReference type="ARBA" id="ARBA00023088"/>
    </source>
</evidence>
<feature type="coiled-coil region" evidence="5">
    <location>
        <begin position="1236"/>
        <end position="1265"/>
    </location>
</feature>
<dbReference type="Pfam" id="PF18957">
    <property type="entry name" value="RibLong"/>
    <property type="match status" value="1"/>
</dbReference>
<evidence type="ECO:0000256" key="1">
    <source>
        <dbReference type="ARBA" id="ARBA00022512"/>
    </source>
</evidence>
<keyword evidence="1" id="KW-0134">Cell wall</keyword>
<feature type="region of interest" description="Disordered" evidence="6">
    <location>
        <begin position="2048"/>
        <end position="2097"/>
    </location>
</feature>
<evidence type="ECO:0000259" key="7">
    <source>
        <dbReference type="PROSITE" id="PS50847"/>
    </source>
</evidence>
<evidence type="ECO:0000256" key="6">
    <source>
        <dbReference type="SAM" id="MobiDB-lite"/>
    </source>
</evidence>
<dbReference type="InterPro" id="IPR019931">
    <property type="entry name" value="LPXTG_anchor"/>
</dbReference>
<feature type="compositionally biased region" description="Basic and acidic residues" evidence="6">
    <location>
        <begin position="1907"/>
        <end position="1921"/>
    </location>
</feature>
<sequence length="2560" mass="269354">MSYKDMFRKEQRFSFRKFSFGLASAVIANVILGGAIANSPVVHANTVTEAEAAVAPANQDLGNETKTEEEPKEPIEAVRADGENRAAEILPEALNASVTNAPATIPTIGSNAGLPAKNNDAKQFEVLHVFGNVSGTTETESTKGTGAPDFNPSNATVSFPITDPENDAVTIKYKVPANFQNYIAGNPQATVKNDNETAETKNLGRENTNELLLNEQGRLVGVFPYNPGGLFSRIIELTDAVGNVSYSNPFYVIAYTDKRADNADLIVGQESDLTATNIFSKLKIDTTSGYSTTNQSLTVPETEYTRTIVGYRLTGTNDVQNLSADTLNTLPAGGNYEIKVKTTNQYGQTIYNWVPVNDTRTKEVSKEDLFVFNNSPIQTVDGTNKVKVVTVEDKDGVQAIDYYQTPNNQRSDLKGVTITPEAVTSTNKVEGYVTGTPAVDAIGYYTRSFGVTDAKGNLVITYPNVSGGEDNRQVIHVMDTNVTGSVTKQAGEIPTKEEILAKVTVNYGTPHKKITNPTSMYSMDLAPDQKVPIDPGEYDVKVRVVTASNVYKDVTVKVIIPKYSDVLTAKADENTSLVPGSGTVATQPITFTKEEVVDGQKTNVATTAPAGTAYAVEQKFLSEKQALGYEISVSETGEVSVKAPAGQEVDITVPVTVAYPDNSTDTVNVSFKVNQKDLAQIEAKKAIDDKLAEVIKELEAKRDVAIAEIDNNISLREEQKQAAKAAVTAVAGDALKDLDNKAIEAKEKIDKATTVSEINDAKTNGEISLDNAEAVGEKSIDWTKEQERAKAEVENKAFEALKKVNNNPNLSDDDKQAHFDDINATKETAIEEINNAEDTEEITAAIDKAEIAYNEDVINAAQLDALNKLEKDSEETKAAIDANPNLTPEEKAKAIAKVDELVNNAESDILSQPTPEKVQAVEDKADKDLAKVELQAAANDAKKGIEANPNLTPEEKDVAKKAVEDAVKVATDAIDKASTPAEVDTATSNGVKAIDAEEFKATQKDAKNKIAKEAESAKKAIDDNQNLTPDEKESAKNAVEEAAKVATDAIDKASTPNAVQAEEHKGVAAINLITAKADAKGAVAAKLADEIKKLKDKQAEAEKAIDASTMTNEEKAIAKKALQDVVDKGKADLKDAARVATNKIHEATTTEKAKAAELAGEKSLTDTGKEARDAVELAKDKELAKEAIRTEKEEATKIVEKLAEDTLKAIQEDPNLSDEAKEAEIKKLTDAVTKTLETIRDNADKATQEAEKAQALADLEKAKETQKIADKAAIDGLNLLVKDGELEVTKRDAKNKIAKDAAAAKEAIATNPNLTDAEKKTFTDAVDAEVAKANDAISAATSPADVQKEEDAGVAAIAEDVLDAAKQDAKNKIAKDAAAAKEAIATNPNLTDEAKEAAKKAVDTDAQTATDAIDKALKPDAVQSEEDKGVGAIAKDVLDAAKQDAKNKIAKESDAAKSAIDDNQNLTPDEKESAKNAVEAAAKVATDAIDKASTPGAVQVEEDKGVAAINLITAKADAKGAIAAKLADEIKKLKDKQAEAEKAIDASTMTDAEKAIAKEALQDAVDKGKAALEETARVATNEIHKATTVEDAKAATLAGEKSLTDTGKEARDAVELAKDKELAKEAIRTEEEEATRIVEKLAEDTLKAIKEDPNLSDEDKQAEIKKLTDVVTKTLETIHDNATKATQEAEKTQALADLEKAKETQKIADKAAIDGLTSLVKDGELDAAKQDAKNKIAKEVDAAKSAIDANPNLSDAEKESAKKAVDADAQAATDAIAKASTPDAVQAEEDKGVSAIATDVLDAAKQDAKNKIAKEAESAKSAIDAKPNLSDAEKESAKKAVDADAQAATAAIAKASMSDAVQSEEDKGVGSIAQDVLDAAKQDAKNKIAKEVDAAKSAIDSNPNLSDAEKEAAKKAVDADAKVATDAIDASTSPVEAQSAEDKGVSAIATDVLDAAKQDAKNKIAKEAESAKSAIDSNPNLTDADKESAKKAVDTAAQAATDAIAKASTPDAVQAEEDNGVSAIATDVLDAAKQDAKNKIAKEVDAAKSAIDANPNLSDAEKESAKKAVDADAQAATDAIDASTSPSDAQSAEDKGVGSIAQDVLDAAKQDAKNKIAKEVDAAKEAIDANPNLSDAEKESAKKAVDADAKVATDAIDASTSPVEAQSAEDKGVGAITKDVLDAAKQDAKNKIAKEVDAAKEAIDANPNLTDAEKEASKKAVDADAKVATDAIDASTSPVEAQSAEDKGVGAITKDVLDAAKQDAKNKIGKEAESAKSVIDSNPNLTDAAKEAAKSEIDKAVEEAIVLINGVRTHQELEKIKLPMAALIKPAAKVTPVVDPNNLTEKEIARIKAFLKENNNLPEGTEINVSKDASVTIKYPDGTIDLLSPVEVVKQADKTAPTVANDGKGNIVIVPSEKAVEIVVSYVDNNGKPQTVVVTKGTDGLWTASNTVVIVDPVTGQVIVPGSVIKPGTVVTAYSKDEVGNSSDSAEAEVVAVDENNSAAGVKVKSVTTNANNVEKKAKQLPNTGEEANSATSLGLVALGLGLALLAAKRRRDEEA</sequence>
<feature type="region of interest" description="Disordered" evidence="6">
    <location>
        <begin position="1807"/>
        <end position="1845"/>
    </location>
</feature>
<feature type="region of interest" description="Disordered" evidence="6">
    <location>
        <begin position="1958"/>
        <end position="2018"/>
    </location>
</feature>
<dbReference type="Gene3D" id="3.10.20.890">
    <property type="match status" value="1"/>
</dbReference>
<keyword evidence="4" id="KW-0572">Peptidoglycan-anchor</keyword>
<feature type="compositionally biased region" description="Basic and acidic residues" evidence="6">
    <location>
        <begin position="2059"/>
        <end position="2070"/>
    </location>
</feature>
<keyword evidence="3" id="KW-0732">Signal</keyword>
<feature type="region of interest" description="Disordered" evidence="6">
    <location>
        <begin position="1892"/>
        <end position="1921"/>
    </location>
</feature>
<dbReference type="Pfam" id="PF00746">
    <property type="entry name" value="Gram_pos_anchor"/>
    <property type="match status" value="1"/>
</dbReference>
<dbReference type="Proteomes" id="UP000306426">
    <property type="component" value="Unassembled WGS sequence"/>
</dbReference>
<feature type="compositionally biased region" description="Basic and acidic residues" evidence="6">
    <location>
        <begin position="1958"/>
        <end position="1970"/>
    </location>
</feature>
<dbReference type="InterPro" id="IPR011439">
    <property type="entry name" value="DUF1542"/>
</dbReference>
<feature type="region of interest" description="Disordered" evidence="6">
    <location>
        <begin position="1448"/>
        <end position="1477"/>
    </location>
</feature>
<reference evidence="8 9" key="1">
    <citation type="submission" date="2019-04" db="EMBL/GenBank/DDBJ databases">
        <title>Genome analysis of Streptococcus suis strain WUSS286.</title>
        <authorList>
            <person name="Chen H."/>
            <person name="Gao X."/>
            <person name="Wu Z."/>
        </authorList>
    </citation>
    <scope>NUCLEOTIDE SEQUENCE [LARGE SCALE GENOMIC DNA]</scope>
    <source>
        <strain evidence="8 9">WUSS286</strain>
    </source>
</reference>
<dbReference type="Pfam" id="PF07564">
    <property type="entry name" value="DUF1542"/>
    <property type="match status" value="14"/>
</dbReference>
<gene>
    <name evidence="8" type="ORF">E8L09_03095</name>
</gene>
<feature type="compositionally biased region" description="Basic and acidic residues" evidence="6">
    <location>
        <begin position="63"/>
        <end position="79"/>
    </location>
</feature>
<dbReference type="InterPro" id="IPR044024">
    <property type="entry name" value="aRib"/>
</dbReference>
<proteinExistence type="predicted"/>
<feature type="compositionally biased region" description="Low complexity" evidence="6">
    <location>
        <begin position="1994"/>
        <end position="2007"/>
    </location>
</feature>
<organism evidence="8 9">
    <name type="scientific">Streptococcus suis</name>
    <dbReference type="NCBI Taxonomy" id="1307"/>
    <lineage>
        <taxon>Bacteria</taxon>
        <taxon>Bacillati</taxon>
        <taxon>Bacillota</taxon>
        <taxon>Bacilli</taxon>
        <taxon>Lactobacillales</taxon>
        <taxon>Streptococcaceae</taxon>
        <taxon>Streptococcus</taxon>
    </lineage>
</organism>
<feature type="coiled-coil region" evidence="5">
    <location>
        <begin position="1084"/>
        <end position="1111"/>
    </location>
</feature>
<dbReference type="Pfam" id="PF04650">
    <property type="entry name" value="YSIRK_signal"/>
    <property type="match status" value="1"/>
</dbReference>
<dbReference type="RefSeq" id="WP_136670425.1">
    <property type="nucleotide sequence ID" value="NZ_JAGFUY010000006.1"/>
</dbReference>
<feature type="compositionally biased region" description="Basic and acidic residues" evidence="6">
    <location>
        <begin position="1807"/>
        <end position="1818"/>
    </location>
</feature>
<dbReference type="InterPro" id="IPR005877">
    <property type="entry name" value="YSIRK_signal_dom"/>
</dbReference>
<dbReference type="NCBIfam" id="TIGR01168">
    <property type="entry name" value="YSIRK_signal"/>
    <property type="match status" value="1"/>
</dbReference>
<feature type="coiled-coil region" evidence="5">
    <location>
        <begin position="1174"/>
        <end position="1205"/>
    </location>
</feature>
<feature type="compositionally biased region" description="Basic and acidic residues" evidence="6">
    <location>
        <begin position="1831"/>
        <end position="1842"/>
    </location>
</feature>
<feature type="compositionally biased region" description="Basic and acidic residues" evidence="6">
    <location>
        <begin position="1983"/>
        <end position="1993"/>
    </location>
</feature>
<feature type="domain" description="Gram-positive cocci surface proteins LPxTG" evidence="7">
    <location>
        <begin position="2525"/>
        <end position="2560"/>
    </location>
</feature>
<keyword evidence="5" id="KW-0175">Coiled coil</keyword>